<evidence type="ECO:0000256" key="1">
    <source>
        <dbReference type="SAM" id="MobiDB-lite"/>
    </source>
</evidence>
<accession>A0A2L0F864</accession>
<gene>
    <name evidence="2" type="ORF">SOCE26_092050</name>
</gene>
<feature type="region of interest" description="Disordered" evidence="1">
    <location>
        <begin position="126"/>
        <end position="151"/>
    </location>
</feature>
<feature type="compositionally biased region" description="Basic and acidic residues" evidence="1">
    <location>
        <begin position="19"/>
        <end position="46"/>
    </location>
</feature>
<organism evidence="2 3">
    <name type="scientific">Sorangium cellulosum</name>
    <name type="common">Polyangium cellulosum</name>
    <dbReference type="NCBI Taxonomy" id="56"/>
    <lineage>
        <taxon>Bacteria</taxon>
        <taxon>Pseudomonadati</taxon>
        <taxon>Myxococcota</taxon>
        <taxon>Polyangia</taxon>
        <taxon>Polyangiales</taxon>
        <taxon>Polyangiaceae</taxon>
        <taxon>Sorangium</taxon>
    </lineage>
</organism>
<dbReference type="EMBL" id="CP012673">
    <property type="protein sequence ID" value="AUX47681.1"/>
    <property type="molecule type" value="Genomic_DNA"/>
</dbReference>
<dbReference type="AlphaFoldDB" id="A0A2L0F864"/>
<feature type="compositionally biased region" description="Basic and acidic residues" evidence="1">
    <location>
        <begin position="191"/>
        <end position="200"/>
    </location>
</feature>
<evidence type="ECO:0000313" key="2">
    <source>
        <dbReference type="EMBL" id="AUX47681.1"/>
    </source>
</evidence>
<feature type="region of interest" description="Disordered" evidence="1">
    <location>
        <begin position="181"/>
        <end position="200"/>
    </location>
</feature>
<feature type="region of interest" description="Disordered" evidence="1">
    <location>
        <begin position="1"/>
        <end position="54"/>
    </location>
</feature>
<proteinExistence type="predicted"/>
<reference evidence="2 3" key="1">
    <citation type="submission" date="2015-09" db="EMBL/GenBank/DDBJ databases">
        <title>Sorangium comparison.</title>
        <authorList>
            <person name="Zaburannyi N."/>
            <person name="Bunk B."/>
            <person name="Overmann J."/>
            <person name="Mueller R."/>
        </authorList>
    </citation>
    <scope>NUCLEOTIDE SEQUENCE [LARGE SCALE GENOMIC DNA]</scope>
    <source>
        <strain evidence="2 3">So ce26</strain>
    </source>
</reference>
<dbReference type="Proteomes" id="UP000238348">
    <property type="component" value="Chromosome"/>
</dbReference>
<sequence>MRWSAASARKASSTRRRPLGFDRPVHAREQRGDGSRARVERGEGHHTTAGKAASRILEELEGLNARLESYCLARVGSEDPPEARTRAFQHLRDHARVRAAGARHRAAPAALAGRQVHADLRRHRAAAGRGGGGDGGDPAVPRVRRGERGERRDSRHLLLRVPNAQAQLQRNFTREWAHLGSAGSGNATLPARERQLSPRRDAAERWRGVFATGRSRGEHLCRGDNR</sequence>
<evidence type="ECO:0000313" key="3">
    <source>
        <dbReference type="Proteomes" id="UP000238348"/>
    </source>
</evidence>
<feature type="compositionally biased region" description="Low complexity" evidence="1">
    <location>
        <begin position="1"/>
        <end position="11"/>
    </location>
</feature>
<protein>
    <submittedName>
        <fullName evidence="2">Uncharacterized protein</fullName>
    </submittedName>
</protein>
<name>A0A2L0F864_SORCE</name>